<evidence type="ECO:0000256" key="2">
    <source>
        <dbReference type="SAM" id="Phobius"/>
    </source>
</evidence>
<accession>U5IHX6</accession>
<evidence type="ECO:0000313" key="3">
    <source>
        <dbReference type="EMBL" id="AFZ77024.1"/>
    </source>
</evidence>
<organism evidence="3">
    <name type="scientific">delta proteobacterium ML-1</name>
    <dbReference type="NCBI Taxonomy" id="947513"/>
    <lineage>
        <taxon>Bacteria</taxon>
        <taxon>Deltaproteobacteria</taxon>
    </lineage>
</organism>
<feature type="transmembrane region" description="Helical" evidence="2">
    <location>
        <begin position="49"/>
        <end position="69"/>
    </location>
</feature>
<proteinExistence type="predicted"/>
<name>U5IHX6_9DELT</name>
<dbReference type="AlphaFoldDB" id="U5IHX6"/>
<keyword evidence="2" id="KW-1133">Transmembrane helix</keyword>
<reference evidence="3" key="1">
    <citation type="journal article" date="2013" name="Environ. Microbiol.">
        <title>Comparative genomic analysis of magnetotactic bacteria from the Deltaproteobacteria provides new insights into magnetite and greigite magnetosome genes required for magnetotaxis.</title>
        <authorList>
            <person name="Lefevre C.T."/>
            <person name="Trubitsyn D."/>
            <person name="Abreu F."/>
            <person name="Kolinko S."/>
            <person name="Jogler C."/>
            <person name="de Almeida L.G."/>
            <person name="de Vasconcelos A.T."/>
            <person name="Kube M."/>
            <person name="Reinhardt R."/>
            <person name="Lins U."/>
            <person name="Pignol D."/>
            <person name="Schuler D."/>
            <person name="Bazylinski D.A."/>
            <person name="Ginet N."/>
        </authorList>
    </citation>
    <scope>NUCLEOTIDE SEQUENCE</scope>
    <source>
        <strain evidence="3">ML-1</strain>
    </source>
</reference>
<evidence type="ECO:0000256" key="1">
    <source>
        <dbReference type="SAM" id="MobiDB-lite"/>
    </source>
</evidence>
<keyword evidence="2" id="KW-0472">Membrane</keyword>
<feature type="region of interest" description="Disordered" evidence="1">
    <location>
        <begin position="131"/>
        <end position="175"/>
    </location>
</feature>
<sequence>MSSWSTRLKSEDYSVMSNGEPVDEILLTEGCQTMDEAQEADDDLVSDRMVVFLTIVVMTLVVLMVTLVVKNALKKPPSPQAMIAAAIKEWAPGQGPQPFMYHPAAQTQPQPQPGNPVQPDWRRLPQAGPVTAAMTAGSPAPAWNPLPGAQPNLAAGQIPGGSGSGPIRAYTGPTR</sequence>
<protein>
    <submittedName>
        <fullName evidence="3">Magnetosome protein MamI-3</fullName>
    </submittedName>
</protein>
<gene>
    <name evidence="3" type="primary">mamI-3</name>
    <name evidence="3" type="ORF">ALPM_00170</name>
</gene>
<keyword evidence="2" id="KW-0812">Transmembrane</keyword>
<dbReference type="EMBL" id="JX869937">
    <property type="protein sequence ID" value="AFZ77024.1"/>
    <property type="molecule type" value="Genomic_DNA"/>
</dbReference>